<organism evidence="12">
    <name type="scientific">Mucochytrium quahogii</name>
    <dbReference type="NCBI Taxonomy" id="96639"/>
    <lineage>
        <taxon>Eukaryota</taxon>
        <taxon>Sar</taxon>
        <taxon>Stramenopiles</taxon>
        <taxon>Bigyra</taxon>
        <taxon>Labyrinthulomycetes</taxon>
        <taxon>Thraustochytrida</taxon>
        <taxon>Thraustochytriidae</taxon>
        <taxon>Mucochytrium</taxon>
    </lineage>
</organism>
<proteinExistence type="inferred from homology"/>
<dbReference type="Pfam" id="PF00202">
    <property type="entry name" value="Aminotran_3"/>
    <property type="match status" value="1"/>
</dbReference>
<comment type="subunit">
    <text evidence="11">Heterodimer of an alpha and a beta chain.</text>
</comment>
<dbReference type="GO" id="GO:0004042">
    <property type="term" value="F:L-glutamate N-acetyltransferase activity"/>
    <property type="evidence" value="ECO:0007669"/>
    <property type="project" value="UniProtKB-UniRule"/>
</dbReference>
<evidence type="ECO:0000313" key="12">
    <source>
        <dbReference type="EMBL" id="CAD9702680.1"/>
    </source>
</evidence>
<protein>
    <recommendedName>
        <fullName evidence="11">Arginine biosynthesis bifunctional protein ArgJ, mitochondrial</fullName>
    </recommendedName>
    <domain>
        <recommendedName>
            <fullName evidence="11">Glutamate N-acetyltransferase</fullName>
            <shortName evidence="11">GAT</shortName>
            <ecNumber evidence="11">2.3.1.35</ecNumber>
        </recommendedName>
        <alternativeName>
            <fullName evidence="11">Ornithine acetyltransferase</fullName>
            <shortName evidence="11">OATase</shortName>
        </alternativeName>
        <alternativeName>
            <fullName evidence="11">Ornithine transacetylase</fullName>
        </alternativeName>
    </domain>
    <domain>
        <recommendedName>
            <fullName evidence="11">Amino-acid acetyltransferase</fullName>
            <ecNumber evidence="11">2.3.1.1</ecNumber>
        </recommendedName>
        <alternativeName>
            <fullName evidence="11">N-acetylglutamate synthase</fullName>
            <shortName evidence="11">AGS</shortName>
        </alternativeName>
    </domain>
    <component>
        <recommendedName>
            <fullName evidence="11">Arginine biosynthesis bifunctional protein ArgJ alpha chain</fullName>
        </recommendedName>
    </component>
    <component>
        <recommendedName>
            <fullName evidence="11">Arginine biosynthesis bifunctional protein ArgJ beta chain</fullName>
        </recommendedName>
    </component>
</protein>
<dbReference type="InterPro" id="IPR002813">
    <property type="entry name" value="Arg_biosynth_ArgJ"/>
</dbReference>
<dbReference type="EMBL" id="HBHK01023849">
    <property type="protein sequence ID" value="CAD9702680.1"/>
    <property type="molecule type" value="Transcribed_RNA"/>
</dbReference>
<feature type="chain" id="PRO_5031639006" description="Arginine biosynthesis bifunctional protein ArgJ alpha chain" evidence="11">
    <location>
        <begin position="1"/>
        <end position="689"/>
    </location>
</feature>
<dbReference type="InterPro" id="IPR042195">
    <property type="entry name" value="ArgJ_beta_C"/>
</dbReference>
<dbReference type="InterPro" id="IPR015424">
    <property type="entry name" value="PyrdxlP-dep_Trfase"/>
</dbReference>
<dbReference type="InterPro" id="IPR015422">
    <property type="entry name" value="PyrdxlP-dep_Trfase_small"/>
</dbReference>
<dbReference type="GO" id="GO:0006526">
    <property type="term" value="P:L-arginine biosynthetic process"/>
    <property type="evidence" value="ECO:0007669"/>
    <property type="project" value="UniProtKB-UniRule"/>
</dbReference>
<feature type="binding site" evidence="11">
    <location>
        <position position="690"/>
    </location>
    <ligand>
        <name>substrate</name>
    </ligand>
</feature>
<dbReference type="Gene3D" id="3.60.70.12">
    <property type="entry name" value="L-amino peptidase D-ALA esterase/amidase"/>
    <property type="match status" value="1"/>
</dbReference>
<keyword evidence="10 11" id="KW-0012">Acyltransferase</keyword>
<dbReference type="PROSITE" id="PS00600">
    <property type="entry name" value="AA_TRANSFER_CLASS_3"/>
    <property type="match status" value="1"/>
</dbReference>
<dbReference type="InterPro" id="IPR005814">
    <property type="entry name" value="Aminotrans_3"/>
</dbReference>
<comment type="catalytic activity">
    <reaction evidence="11">
        <text>N(2)-acetyl-L-ornithine + L-glutamate = N-acetyl-L-glutamate + L-ornithine</text>
        <dbReference type="Rhea" id="RHEA:15349"/>
        <dbReference type="ChEBI" id="CHEBI:29985"/>
        <dbReference type="ChEBI" id="CHEBI:44337"/>
        <dbReference type="ChEBI" id="CHEBI:46911"/>
        <dbReference type="ChEBI" id="CHEBI:57805"/>
        <dbReference type="EC" id="2.3.1.35"/>
    </reaction>
</comment>
<dbReference type="GO" id="GO:0004358">
    <property type="term" value="F:L-glutamate N-acetyltransferase activity, acting on acetyl-L-ornithine as donor"/>
    <property type="evidence" value="ECO:0007669"/>
    <property type="project" value="UniProtKB-UniRule"/>
</dbReference>
<keyword evidence="9 11" id="KW-0511">Multifunctional enzyme</keyword>
<keyword evidence="11" id="KW-0496">Mitochondrion</keyword>
<dbReference type="EC" id="2.3.1.35" evidence="11"/>
<dbReference type="GO" id="GO:0042802">
    <property type="term" value="F:identical protein binding"/>
    <property type="evidence" value="ECO:0007669"/>
    <property type="project" value="TreeGrafter"/>
</dbReference>
<evidence type="ECO:0000256" key="11">
    <source>
        <dbReference type="HAMAP-Rule" id="MF_03124"/>
    </source>
</evidence>
<keyword evidence="7 11" id="KW-0068">Autocatalytic cleavage</keyword>
<comment type="subcellular location">
    <subcellularLocation>
        <location evidence="11">Mitochondrion matrix</location>
    </subcellularLocation>
</comment>
<evidence type="ECO:0000256" key="3">
    <source>
        <dbReference type="ARBA" id="ARBA00008954"/>
    </source>
</evidence>
<feature type="site" description="Involved in the stabilization of negative charge on the oxyanion by the formation of the oxyanion hole" evidence="11">
    <location>
        <position position="615"/>
    </location>
</feature>
<evidence type="ECO:0000256" key="7">
    <source>
        <dbReference type="ARBA" id="ARBA00022813"/>
    </source>
</evidence>
<evidence type="ECO:0000256" key="4">
    <source>
        <dbReference type="ARBA" id="ARBA00022571"/>
    </source>
</evidence>
<dbReference type="Gene3D" id="3.10.20.340">
    <property type="entry name" value="ArgJ beta chain, C-terminal domain"/>
    <property type="match status" value="1"/>
</dbReference>
<feature type="binding site" evidence="11">
    <location>
        <position position="923"/>
    </location>
    <ligand>
        <name>substrate</name>
    </ligand>
</feature>
<dbReference type="InterPro" id="IPR049704">
    <property type="entry name" value="Aminotrans_3_PPA_site"/>
</dbReference>
<dbReference type="Gene3D" id="3.40.640.10">
    <property type="entry name" value="Type I PLP-dependent aspartate aminotransferase-like (Major domain)"/>
    <property type="match status" value="1"/>
</dbReference>
<evidence type="ECO:0000256" key="6">
    <source>
        <dbReference type="ARBA" id="ARBA00022679"/>
    </source>
</evidence>
<keyword evidence="8" id="KW-0663">Pyridoxal phosphate</keyword>
<evidence type="ECO:0000256" key="1">
    <source>
        <dbReference type="ARBA" id="ARBA00001933"/>
    </source>
</evidence>
<name>A0A7S2SKE2_9STRA</name>
<feature type="binding site" evidence="11">
    <location>
        <position position="679"/>
    </location>
    <ligand>
        <name>substrate</name>
    </ligand>
</feature>
<dbReference type="CDD" id="cd00610">
    <property type="entry name" value="OAT_like"/>
    <property type="match status" value="1"/>
</dbReference>
<dbReference type="AlphaFoldDB" id="A0A7S2SKE2"/>
<evidence type="ECO:0000256" key="9">
    <source>
        <dbReference type="ARBA" id="ARBA00023268"/>
    </source>
</evidence>
<feature type="site" description="Involved in the stabilization of negative charge on the oxyanion by the formation of the oxyanion hole" evidence="11">
    <location>
        <position position="614"/>
    </location>
</feature>
<comment type="similarity">
    <text evidence="2 11">Belongs to the ArgJ family.</text>
</comment>
<dbReference type="Pfam" id="PF01960">
    <property type="entry name" value="ArgJ"/>
    <property type="match status" value="1"/>
</dbReference>
<accession>A0A7S2SKE2</accession>
<comment type="pathway">
    <text evidence="11">Amino-acid biosynthesis; L-arginine biosynthesis; N(2)-acetyl-L-ornithine from L-glutamate: step 1/4.</text>
</comment>
<dbReference type="PANTHER" id="PTHR11986">
    <property type="entry name" value="AMINOTRANSFERASE CLASS III"/>
    <property type="match status" value="1"/>
</dbReference>
<feature type="active site" description="Nucleophile" evidence="11">
    <location>
        <position position="690"/>
    </location>
</feature>
<dbReference type="InterPro" id="IPR050103">
    <property type="entry name" value="Class-III_PLP-dep_AT"/>
</dbReference>
<evidence type="ECO:0000256" key="8">
    <source>
        <dbReference type="ARBA" id="ARBA00022898"/>
    </source>
</evidence>
<comment type="catalytic activity">
    <reaction evidence="11">
        <text>L-glutamate + acetyl-CoA = N-acetyl-L-glutamate + CoA + H(+)</text>
        <dbReference type="Rhea" id="RHEA:24292"/>
        <dbReference type="ChEBI" id="CHEBI:15378"/>
        <dbReference type="ChEBI" id="CHEBI:29985"/>
        <dbReference type="ChEBI" id="CHEBI:44337"/>
        <dbReference type="ChEBI" id="CHEBI:57287"/>
        <dbReference type="ChEBI" id="CHEBI:57288"/>
        <dbReference type="EC" id="2.3.1.1"/>
    </reaction>
</comment>
<dbReference type="GO" id="GO:0008483">
    <property type="term" value="F:transaminase activity"/>
    <property type="evidence" value="ECO:0007669"/>
    <property type="project" value="UniProtKB-KW"/>
</dbReference>
<evidence type="ECO:0000256" key="5">
    <source>
        <dbReference type="ARBA" id="ARBA00022576"/>
    </source>
</evidence>
<dbReference type="UniPathway" id="UPA00068">
    <property type="reaction ID" value="UER00106"/>
</dbReference>
<dbReference type="GO" id="GO:0005759">
    <property type="term" value="C:mitochondrial matrix"/>
    <property type="evidence" value="ECO:0007669"/>
    <property type="project" value="UniProtKB-SubCell"/>
</dbReference>
<dbReference type="FunFam" id="3.40.640.10:FF:000004">
    <property type="entry name" value="Acetylornithine aminotransferase"/>
    <property type="match status" value="1"/>
</dbReference>
<feature type="chain" id="PRO_5031639005" description="Arginine biosynthesis bifunctional protein ArgJ beta chain" evidence="11">
    <location>
        <begin position="690"/>
        <end position="923"/>
    </location>
</feature>
<dbReference type="GO" id="GO:0030170">
    <property type="term" value="F:pyridoxal phosphate binding"/>
    <property type="evidence" value="ECO:0007669"/>
    <property type="project" value="InterPro"/>
</dbReference>
<reference evidence="12" key="1">
    <citation type="submission" date="2021-01" db="EMBL/GenBank/DDBJ databases">
        <authorList>
            <person name="Corre E."/>
            <person name="Pelletier E."/>
            <person name="Niang G."/>
            <person name="Scheremetjew M."/>
            <person name="Finn R."/>
            <person name="Kale V."/>
            <person name="Holt S."/>
            <person name="Cochrane G."/>
            <person name="Meng A."/>
            <person name="Brown T."/>
            <person name="Cohen L."/>
        </authorList>
    </citation>
    <scope>NUCLEOTIDE SEQUENCE</scope>
    <source>
        <strain evidence="12">NY070348D</strain>
    </source>
</reference>
<feature type="site" description="Cleavage; by autolysis" evidence="11">
    <location>
        <begin position="689"/>
        <end position="690"/>
    </location>
</feature>
<comment type="pathway">
    <text evidence="11">Amino-acid biosynthesis; L-arginine biosynthesis; L-ornithine and N-acetyl-L-glutamate from L-glutamate and N(2)-acetyl-L-ornithine (cyclic): step 1/1.</text>
</comment>
<keyword evidence="5" id="KW-0032">Aminotransferase</keyword>
<sequence length="923" mass="98810">MAMFLLGVRRGAGKAPAALVSGCRLRLARGFSSISAEEGERQFVVPTYAKGGVRTSEGLEFVSGDGCTLVDKDGKEYVDFGAGIAVTVLGHRDKDWIDAVNDQMGKICHVSNLYHTRPYLQLAEKLVKNSPGMGKVFFCNSGTESAEGAIKFARVYQNAKGEGNKRNRFVAFKKAFHGRSLGALSLTYKPAIREPFAPMLIPRVDHADYNSIESLEAMIGPDVVAVMLEPVQGEGGIVAANRDFLKRARELCDEHGCLLIFDEVQIGLGRQGNGRLWSYEEYGVIPDLVTMAKPLANGLPIGAVMLSEKMYGQVPENVWLGTHGSTFAANPVVTRAALTVLDKLLAPGFLENVKERGTHMIKSLDLMKGRLGESLIKEVRRPLGDAALFAGIHLAGPHAGAVVSECLNHGVVVLTAGDDGDVLRLCPPLVVTDEQIDLAVNVLEDAIRKCVPELPTSSTKAAKLVPGGVVEVNKTLLASESVEEYIEKLSAADHTTLPEGFKVSVSGLKFFPEELGDADPANEASMNLTMIVPDSPTDKYAAMFTQNAFPGAPIKVGREILREQSPIGAVVINNKISNVHPRGGGVNDAKTICSKVAETLKLTDPQVAVFPSSTGVIGWRLPVDAIVDSVPGTISNLSDESILPAATGIMTTDTYPKARSCTIKDTNGSIVGRVTGIAKGAGMIEPNMATMLVYLLTDIDAEPEMLDRVLRKAVNSDGSFNRISVDSDESTSDTILLLSSQKKPAVDEELLQEAVSYVCEDLAQEVVRNGEGTEHVLKVQVTGAPSEALAQGIAKSIVNSPLCKTGIAGNDPNVGRIIAAIGKYLGKQCPAYSELVANKCQILLGDQVVFEDGEFALDQAKELVLQNYLKERQLPNAKPYPKHYKTVDITVHLRGPASPGCSTIVYGADLTDTYVEVNGGYRS</sequence>
<comment type="function">
    <text evidence="11">Catalyzes two activities which are involved in the cyclic version of arginine biosynthesis: the synthesis of acetylglutamate from glutamate and acetyl-CoA, and of ornithine by transacetylation between acetylornithine and glutamate.</text>
</comment>
<dbReference type="SUPFAM" id="SSF56266">
    <property type="entry name" value="DmpA/ArgJ-like"/>
    <property type="match status" value="1"/>
</dbReference>
<feature type="binding site" evidence="11">
    <location>
        <position position="918"/>
    </location>
    <ligand>
        <name>substrate</name>
    </ligand>
</feature>
<dbReference type="SUPFAM" id="SSF53383">
    <property type="entry name" value="PLP-dependent transferases"/>
    <property type="match status" value="1"/>
</dbReference>
<dbReference type="PANTHER" id="PTHR11986:SF79">
    <property type="entry name" value="ACETYLORNITHINE AMINOTRANSFERASE, MITOCHONDRIAL"/>
    <property type="match status" value="1"/>
</dbReference>
<keyword evidence="11" id="KW-0028">Amino-acid biosynthesis</keyword>
<evidence type="ECO:0000256" key="2">
    <source>
        <dbReference type="ARBA" id="ARBA00006774"/>
    </source>
</evidence>
<evidence type="ECO:0000256" key="10">
    <source>
        <dbReference type="ARBA" id="ARBA00023315"/>
    </source>
</evidence>
<comment type="similarity">
    <text evidence="3">Belongs to the class-III pyridoxal-phosphate-dependent aminotransferase family.</text>
</comment>
<keyword evidence="4 11" id="KW-0055">Arginine biosynthesis</keyword>
<dbReference type="Gene3D" id="3.90.1150.10">
    <property type="entry name" value="Aspartate Aminotransferase, domain 1"/>
    <property type="match status" value="1"/>
</dbReference>
<feature type="binding site" evidence="11">
    <location>
        <position position="771"/>
    </location>
    <ligand>
        <name>substrate</name>
    </ligand>
</feature>
<dbReference type="HAMAP" id="MF_01106">
    <property type="entry name" value="ArgJ"/>
    <property type="match status" value="1"/>
</dbReference>
<keyword evidence="6 11" id="KW-0808">Transferase</keyword>
<comment type="PTM">
    <text evidence="11">The alpha and beta chains are autoproteolytically processed from a single precursor protein within the mitochondrion.</text>
</comment>
<dbReference type="EC" id="2.3.1.1" evidence="11"/>
<feature type="binding site" evidence="11">
    <location>
        <position position="651"/>
    </location>
    <ligand>
        <name>substrate</name>
    </ligand>
</feature>
<comment type="cofactor">
    <cofactor evidence="1">
        <name>pyridoxal 5'-phosphate</name>
        <dbReference type="ChEBI" id="CHEBI:597326"/>
    </cofactor>
</comment>
<dbReference type="InterPro" id="IPR015421">
    <property type="entry name" value="PyrdxlP-dep_Trfase_major"/>
</dbReference>
<gene>
    <name evidence="12" type="ORF">QSP1433_LOCUS14997</name>
</gene>
<dbReference type="InterPro" id="IPR016117">
    <property type="entry name" value="ArgJ-like_dom_sf"/>
</dbReference>